<protein>
    <submittedName>
        <fullName evidence="2">Uncharacterized protein</fullName>
    </submittedName>
</protein>
<comment type="caution">
    <text evidence="2">The sequence shown here is derived from an EMBL/GenBank/DDBJ whole genome shotgun (WGS) entry which is preliminary data.</text>
</comment>
<keyword evidence="3" id="KW-1185">Reference proteome</keyword>
<feature type="region of interest" description="Disordered" evidence="1">
    <location>
        <begin position="1"/>
        <end position="31"/>
    </location>
</feature>
<dbReference type="Proteomes" id="UP000784294">
    <property type="component" value="Unassembled WGS sequence"/>
</dbReference>
<name>A0A3S5AIT6_9PLAT</name>
<accession>A0A3S5AIT6</accession>
<evidence type="ECO:0000256" key="1">
    <source>
        <dbReference type="SAM" id="MobiDB-lite"/>
    </source>
</evidence>
<evidence type="ECO:0000313" key="2">
    <source>
        <dbReference type="EMBL" id="VEL30387.1"/>
    </source>
</evidence>
<proteinExistence type="predicted"/>
<gene>
    <name evidence="2" type="ORF">PXEA_LOCUS23827</name>
</gene>
<dbReference type="AlphaFoldDB" id="A0A3S5AIT6"/>
<evidence type="ECO:0000313" key="3">
    <source>
        <dbReference type="Proteomes" id="UP000784294"/>
    </source>
</evidence>
<feature type="compositionally biased region" description="Basic and acidic residues" evidence="1">
    <location>
        <begin position="19"/>
        <end position="31"/>
    </location>
</feature>
<organism evidence="2 3">
    <name type="scientific">Protopolystoma xenopodis</name>
    <dbReference type="NCBI Taxonomy" id="117903"/>
    <lineage>
        <taxon>Eukaryota</taxon>
        <taxon>Metazoa</taxon>
        <taxon>Spiralia</taxon>
        <taxon>Lophotrochozoa</taxon>
        <taxon>Platyhelminthes</taxon>
        <taxon>Monogenea</taxon>
        <taxon>Polyopisthocotylea</taxon>
        <taxon>Polystomatidea</taxon>
        <taxon>Polystomatidae</taxon>
        <taxon>Protopolystoma</taxon>
    </lineage>
</organism>
<reference evidence="2" key="1">
    <citation type="submission" date="2018-11" db="EMBL/GenBank/DDBJ databases">
        <authorList>
            <consortium name="Pathogen Informatics"/>
        </authorList>
    </citation>
    <scope>NUCLEOTIDE SEQUENCE</scope>
</reference>
<sequence length="42" mass="4799">MVGLLQKRPKSTGWPGQMEGDRRDGDVETTWRPDDRINAICL</sequence>
<dbReference type="EMBL" id="CAAALY010111893">
    <property type="protein sequence ID" value="VEL30387.1"/>
    <property type="molecule type" value="Genomic_DNA"/>
</dbReference>